<dbReference type="PRINTS" id="PR00032">
    <property type="entry name" value="HTHARAC"/>
</dbReference>
<dbReference type="PROSITE" id="PS00041">
    <property type="entry name" value="HTH_ARAC_FAMILY_1"/>
    <property type="match status" value="1"/>
</dbReference>
<dbReference type="STRING" id="1122125.GCA_000423185_03785"/>
<dbReference type="InterPro" id="IPR018062">
    <property type="entry name" value="HTH_AraC-typ_CS"/>
</dbReference>
<evidence type="ECO:0000256" key="1">
    <source>
        <dbReference type="ARBA" id="ARBA00023015"/>
    </source>
</evidence>
<dbReference type="InterPro" id="IPR020449">
    <property type="entry name" value="Tscrpt_reg_AraC-type_HTH"/>
</dbReference>
<dbReference type="EMBL" id="NHON01000006">
    <property type="protein sequence ID" value="OWJ68316.1"/>
    <property type="molecule type" value="Genomic_DNA"/>
</dbReference>
<dbReference type="AlphaFoldDB" id="A0A211ZT12"/>
<dbReference type="SUPFAM" id="SSF46689">
    <property type="entry name" value="Homeodomain-like"/>
    <property type="match status" value="2"/>
</dbReference>
<dbReference type="PANTHER" id="PTHR46796">
    <property type="entry name" value="HTH-TYPE TRANSCRIPTIONAL ACTIVATOR RHAS-RELATED"/>
    <property type="match status" value="1"/>
</dbReference>
<protein>
    <submittedName>
        <fullName evidence="5">AraC family transcriptional regulator</fullName>
    </submittedName>
</protein>
<dbReference type="InterPro" id="IPR050204">
    <property type="entry name" value="AraC_XylS_family_regulators"/>
</dbReference>
<dbReference type="Proteomes" id="UP000196655">
    <property type="component" value="Unassembled WGS sequence"/>
</dbReference>
<proteinExistence type="predicted"/>
<accession>A0A211ZT12</accession>
<gene>
    <name evidence="5" type="ORF">BWR60_05325</name>
</gene>
<dbReference type="InterPro" id="IPR018060">
    <property type="entry name" value="HTH_AraC"/>
</dbReference>
<dbReference type="RefSeq" id="WP_088149965.1">
    <property type="nucleotide sequence ID" value="NZ_NHON01000006.1"/>
</dbReference>
<evidence type="ECO:0000256" key="3">
    <source>
        <dbReference type="ARBA" id="ARBA00023163"/>
    </source>
</evidence>
<evidence type="ECO:0000259" key="4">
    <source>
        <dbReference type="PROSITE" id="PS01124"/>
    </source>
</evidence>
<dbReference type="InterPro" id="IPR009057">
    <property type="entry name" value="Homeodomain-like_sf"/>
</dbReference>
<feature type="domain" description="HTH araC/xylS-type" evidence="4">
    <location>
        <begin position="189"/>
        <end position="287"/>
    </location>
</feature>
<keyword evidence="3" id="KW-0804">Transcription</keyword>
<dbReference type="OrthoDB" id="9806208at2"/>
<dbReference type="GO" id="GO:0003700">
    <property type="term" value="F:DNA-binding transcription factor activity"/>
    <property type="evidence" value="ECO:0007669"/>
    <property type="project" value="InterPro"/>
</dbReference>
<name>A0A211ZT12_9PROT</name>
<keyword evidence="6" id="KW-1185">Reference proteome</keyword>
<evidence type="ECO:0000313" key="6">
    <source>
        <dbReference type="Proteomes" id="UP000196655"/>
    </source>
</evidence>
<dbReference type="PANTHER" id="PTHR46796:SF6">
    <property type="entry name" value="ARAC SUBFAMILY"/>
    <property type="match status" value="1"/>
</dbReference>
<dbReference type="SMART" id="SM00342">
    <property type="entry name" value="HTH_ARAC"/>
    <property type="match status" value="1"/>
</dbReference>
<evidence type="ECO:0000256" key="2">
    <source>
        <dbReference type="ARBA" id="ARBA00023125"/>
    </source>
</evidence>
<dbReference type="PROSITE" id="PS01124">
    <property type="entry name" value="HTH_ARAC_FAMILY_2"/>
    <property type="match status" value="1"/>
</dbReference>
<evidence type="ECO:0000313" key="5">
    <source>
        <dbReference type="EMBL" id="OWJ68316.1"/>
    </source>
</evidence>
<organism evidence="5 6">
    <name type="scientific">Inquilinus limosus</name>
    <dbReference type="NCBI Taxonomy" id="171674"/>
    <lineage>
        <taxon>Bacteria</taxon>
        <taxon>Pseudomonadati</taxon>
        <taxon>Pseudomonadota</taxon>
        <taxon>Alphaproteobacteria</taxon>
        <taxon>Rhodospirillales</taxon>
        <taxon>Rhodospirillaceae</taxon>
        <taxon>Inquilinus</taxon>
    </lineage>
</organism>
<reference evidence="6" key="1">
    <citation type="submission" date="2017-05" db="EMBL/GenBank/DDBJ databases">
        <authorList>
            <person name="Macchi M."/>
            <person name="Festa S."/>
            <person name="Coppotelli B.M."/>
            <person name="Morelli I.S."/>
        </authorList>
    </citation>
    <scope>NUCLEOTIDE SEQUENCE [LARGE SCALE GENOMIC DNA]</scope>
    <source>
        <strain evidence="6">I</strain>
    </source>
</reference>
<dbReference type="Pfam" id="PF12833">
    <property type="entry name" value="HTH_18"/>
    <property type="match status" value="1"/>
</dbReference>
<dbReference type="GO" id="GO:0043565">
    <property type="term" value="F:sequence-specific DNA binding"/>
    <property type="evidence" value="ECO:0007669"/>
    <property type="project" value="InterPro"/>
</dbReference>
<dbReference type="Gene3D" id="1.10.10.60">
    <property type="entry name" value="Homeodomain-like"/>
    <property type="match status" value="1"/>
</dbReference>
<comment type="caution">
    <text evidence="5">The sequence shown here is derived from an EMBL/GenBank/DDBJ whole genome shotgun (WGS) entry which is preliminary data.</text>
</comment>
<keyword evidence="1" id="KW-0805">Transcription regulation</keyword>
<keyword evidence="2" id="KW-0238">DNA-binding</keyword>
<sequence>MSIRPMFGHGQIQAREDATVRLRRVSWFGSQVLYDCRRWVCREVEMRWSAPRHLLVLTDAGRTAGTRVQAEGRLLFDGPDRPGVFTFVPAGAERTGVYRDADLRYSALWIDPAWNQAGRLARLPIVVNRSDAVIGSLIGALQSEIALGCRPDAAYLEHLVAVLAFRLAALDGDPPPAPRHGRLGSRALARVRGYVDAHIADDISLAGMAEVAGMGADSFARRFKATTGIAPWAFVLEERIRRAESMLGDPALPIGTVAARLGFSSQSHFTATFRRLRGTSPRSYRMRILPES</sequence>